<dbReference type="CDD" id="cd21789">
    <property type="entry name" value="Rad21_Rec8_M_SpRec8p-like"/>
    <property type="match status" value="1"/>
</dbReference>
<evidence type="ECO:0000256" key="3">
    <source>
        <dbReference type="SAM" id="MobiDB-lite"/>
    </source>
</evidence>
<evidence type="ECO:0000313" key="6">
    <source>
        <dbReference type="EMBL" id="PSN63799.1"/>
    </source>
</evidence>
<evidence type="ECO:0000259" key="4">
    <source>
        <dbReference type="Pfam" id="PF04824"/>
    </source>
</evidence>
<dbReference type="InterPro" id="IPR006909">
    <property type="entry name" value="Rad21/Rec8_C_eu"/>
</dbReference>
<dbReference type="Proteomes" id="UP000240883">
    <property type="component" value="Unassembled WGS sequence"/>
</dbReference>
<feature type="compositionally biased region" description="Acidic residues" evidence="3">
    <location>
        <begin position="711"/>
        <end position="725"/>
    </location>
</feature>
<accession>A0A2T2NEJ5</accession>
<feature type="compositionally biased region" description="Basic and acidic residues" evidence="3">
    <location>
        <begin position="431"/>
        <end position="442"/>
    </location>
</feature>
<dbReference type="GO" id="GO:0030892">
    <property type="term" value="C:mitotic cohesin complex"/>
    <property type="evidence" value="ECO:0007669"/>
    <property type="project" value="TreeGrafter"/>
</dbReference>
<evidence type="ECO:0000256" key="1">
    <source>
        <dbReference type="ARBA" id="ARBA00004123"/>
    </source>
</evidence>
<dbReference type="OrthoDB" id="5427633at2759"/>
<reference evidence="6 7" key="1">
    <citation type="journal article" date="2018" name="Front. Microbiol.">
        <title>Genome-Wide Analysis of Corynespora cassiicola Leaf Fall Disease Putative Effectors.</title>
        <authorList>
            <person name="Lopez D."/>
            <person name="Ribeiro S."/>
            <person name="Label P."/>
            <person name="Fumanal B."/>
            <person name="Venisse J.S."/>
            <person name="Kohler A."/>
            <person name="de Oliveira R.R."/>
            <person name="Labutti K."/>
            <person name="Lipzen A."/>
            <person name="Lail K."/>
            <person name="Bauer D."/>
            <person name="Ohm R.A."/>
            <person name="Barry K.W."/>
            <person name="Spatafora J."/>
            <person name="Grigoriev I.V."/>
            <person name="Martin F.M."/>
            <person name="Pujade-Renaud V."/>
        </authorList>
    </citation>
    <scope>NUCLEOTIDE SEQUENCE [LARGE SCALE GENOMIC DNA]</scope>
    <source>
        <strain evidence="6 7">Philippines</strain>
    </source>
</reference>
<dbReference type="Pfam" id="PF04825">
    <property type="entry name" value="Rad21_Rec8_N"/>
    <property type="match status" value="1"/>
</dbReference>
<dbReference type="Pfam" id="PF04824">
    <property type="entry name" value="Rad21_Rec8"/>
    <property type="match status" value="1"/>
</dbReference>
<keyword evidence="7" id="KW-1185">Reference proteome</keyword>
<keyword evidence="2" id="KW-0539">Nucleus</keyword>
<dbReference type="STRING" id="1448308.A0A2T2NEJ5"/>
<evidence type="ECO:0008006" key="8">
    <source>
        <dbReference type="Google" id="ProtNLM"/>
    </source>
</evidence>
<comment type="subcellular location">
    <subcellularLocation>
        <location evidence="1">Nucleus</location>
    </subcellularLocation>
</comment>
<dbReference type="GO" id="GO:0003682">
    <property type="term" value="F:chromatin binding"/>
    <property type="evidence" value="ECO:0007669"/>
    <property type="project" value="TreeGrafter"/>
</dbReference>
<dbReference type="GO" id="GO:0007064">
    <property type="term" value="P:mitotic sister chromatid cohesion"/>
    <property type="evidence" value="ECO:0007669"/>
    <property type="project" value="TreeGrafter"/>
</dbReference>
<protein>
    <recommendedName>
        <fullName evidence="8">Rad21/Rec8-like protein N-terminal domain-containing protein</fullName>
    </recommendedName>
</protein>
<gene>
    <name evidence="6" type="ORF">BS50DRAFT_647578</name>
</gene>
<dbReference type="PANTHER" id="PTHR12585:SF70">
    <property type="entry name" value="RAD21_REC8 N TERMINAL DOMAIN PROTEIN (AFU_ORTHOLOGUE AFUA_6G02900)"/>
    <property type="match status" value="1"/>
</dbReference>
<dbReference type="InterPro" id="IPR006910">
    <property type="entry name" value="Rad21_Rec8_N"/>
</dbReference>
<organism evidence="6 7">
    <name type="scientific">Corynespora cassiicola Philippines</name>
    <dbReference type="NCBI Taxonomy" id="1448308"/>
    <lineage>
        <taxon>Eukaryota</taxon>
        <taxon>Fungi</taxon>
        <taxon>Dikarya</taxon>
        <taxon>Ascomycota</taxon>
        <taxon>Pezizomycotina</taxon>
        <taxon>Dothideomycetes</taxon>
        <taxon>Pleosporomycetidae</taxon>
        <taxon>Pleosporales</taxon>
        <taxon>Corynesporascaceae</taxon>
        <taxon>Corynespora</taxon>
    </lineage>
</organism>
<feature type="domain" description="Rad21/Rec8-like protein N-terminal" evidence="5">
    <location>
        <begin position="1"/>
        <end position="112"/>
    </location>
</feature>
<dbReference type="EMBL" id="KZ678139">
    <property type="protein sequence ID" value="PSN63799.1"/>
    <property type="molecule type" value="Genomic_DNA"/>
</dbReference>
<sequence>MFYSHEVLTSRKYGVATVWLVATLGSRSSLRKINRKAIQDVNVPKACQTITDPVAPMALRLQGNLLYGVSRVYMQQCGYVLSDAQNAHNAMHMMLRFVENAALDPEAGKAKPEQLVLADDPYFIPELVLPPPELLADLNLDFIHTTPRPGESQSLTPFGSQQAPATPDQGICALIIPSSSSHDMNGFNIAGGNEPSSVGGPGGMLGDKMPDQLEDPDFDFDADGNLVPRDVEPATPAPTGRATIRIDAGASARVRQEHEEAQLAGAELPDDPMDIDLPIISDGLPEGEAFQSSTHQEGDNQSQIIESEPTVAAPLIRKKRTARVLPLDNKNELRNRDLSDWNTNYLKYMDEASRVKSQKWIAAQARKNAEFYVWGAGIGGIGQLFGGSKGPTPFDNFYGDNLFKLFTGMSRRNNRGTKRDRDSGIDEATEEESRRVRHKSEEEQLQIGLEIEDEGMSMGRDEVELPREERSALDDQQMFSAMPWNMSASNRGSSAVPRTGQAGLMGSIGAQSSLASARGRAGRIVSASPLHGRGQPGGLDALKSLEGEDELGYLGPDDFDTSDPVELDAFQPSIRVCESLSAESENFLAFISNTIIEKRDRLQADLHPVEDILQADAAGDFDEVSFEELLPPADNSKMVACQGLMMVLSLSTKGLLNVRQEEAYGDIGLSLTEKAKELQEEEIIDQGQPEEAGENDEGQFSEQLQAGYGQENEEAGDDDDSLYAE</sequence>
<feature type="compositionally biased region" description="Polar residues" evidence="3">
    <location>
        <begin position="151"/>
        <end position="164"/>
    </location>
</feature>
<feature type="region of interest" description="Disordered" evidence="3">
    <location>
        <begin position="678"/>
        <end position="725"/>
    </location>
</feature>
<dbReference type="AlphaFoldDB" id="A0A2T2NEJ5"/>
<feature type="region of interest" description="Disordered" evidence="3">
    <location>
        <begin position="412"/>
        <end position="442"/>
    </location>
</feature>
<name>A0A2T2NEJ5_CORCC</name>
<evidence type="ECO:0000313" key="7">
    <source>
        <dbReference type="Proteomes" id="UP000240883"/>
    </source>
</evidence>
<dbReference type="InterPro" id="IPR039781">
    <property type="entry name" value="Rad21/Rec8-like"/>
</dbReference>
<evidence type="ECO:0000259" key="5">
    <source>
        <dbReference type="Pfam" id="PF04825"/>
    </source>
</evidence>
<proteinExistence type="predicted"/>
<evidence type="ECO:0000256" key="2">
    <source>
        <dbReference type="ARBA" id="ARBA00023242"/>
    </source>
</evidence>
<dbReference type="PANTHER" id="PTHR12585">
    <property type="entry name" value="SCC1 / RAD21 FAMILY MEMBER"/>
    <property type="match status" value="1"/>
</dbReference>
<feature type="region of interest" description="Disordered" evidence="3">
    <location>
        <begin position="146"/>
        <end position="166"/>
    </location>
</feature>
<feature type="domain" description="Rad21/Rec8-like protein C-terminal eukaryotic" evidence="4">
    <location>
        <begin position="628"/>
        <end position="672"/>
    </location>
</feature>
<dbReference type="GO" id="GO:0005634">
    <property type="term" value="C:nucleus"/>
    <property type="evidence" value="ECO:0007669"/>
    <property type="project" value="UniProtKB-SubCell"/>
</dbReference>